<feature type="compositionally biased region" description="Acidic residues" evidence="1">
    <location>
        <begin position="242"/>
        <end position="252"/>
    </location>
</feature>
<dbReference type="Proteomes" id="UP001165121">
    <property type="component" value="Unassembled WGS sequence"/>
</dbReference>
<feature type="region of interest" description="Disordered" evidence="1">
    <location>
        <begin position="1"/>
        <end position="39"/>
    </location>
</feature>
<feature type="compositionally biased region" description="Basic and acidic residues" evidence="1">
    <location>
        <begin position="165"/>
        <end position="188"/>
    </location>
</feature>
<organism evidence="2 3">
    <name type="scientific">Phytophthora fragariaefolia</name>
    <dbReference type="NCBI Taxonomy" id="1490495"/>
    <lineage>
        <taxon>Eukaryota</taxon>
        <taxon>Sar</taxon>
        <taxon>Stramenopiles</taxon>
        <taxon>Oomycota</taxon>
        <taxon>Peronosporomycetes</taxon>
        <taxon>Peronosporales</taxon>
        <taxon>Peronosporaceae</taxon>
        <taxon>Phytophthora</taxon>
    </lineage>
</organism>
<proteinExistence type="predicted"/>
<feature type="compositionally biased region" description="Basic and acidic residues" evidence="1">
    <location>
        <begin position="232"/>
        <end position="241"/>
    </location>
</feature>
<keyword evidence="3" id="KW-1185">Reference proteome</keyword>
<comment type="caution">
    <text evidence="2">The sequence shown here is derived from an EMBL/GenBank/DDBJ whole genome shotgun (WGS) entry which is preliminary data.</text>
</comment>
<feature type="region of interest" description="Disordered" evidence="1">
    <location>
        <begin position="159"/>
        <end position="196"/>
    </location>
</feature>
<sequence>MGLGTRANLQAEPALVAEEEAERGATGNAQEEAEHHDGTARLAVLRVEETRAHAHGHRRQKAVREADEQVEHDVVGNGAHVVVAEGVQRGAGDAHEQKRDEGQTHDRDAEAQLAVEQLVHGSAGEDTAEEVAVVVRAHDAGGAVPVAGHRVRDVRVGRRQVARRGAAEAREDRERHEEYEELGHGGHPDDEEDAPQVAQRLAHGLLREVLLLGRRSVALEQVLDARQADQAAVHDQRHEQHDDEDAEEEVEGELGGAAGLVHTADGETQQRGQRDVEDAGRAVADLHGLRELGHGEQRGDGVVRGLRERVAEADAAEADEHEDAARLLVGEVDGAEDHDEDGHEDEDAVAHAHAELLRELLVEAPDHLDALAEHHGPRRAERREEGEVEARVGELDRVEVLGTQTRVVGPEHGAVEEHERVEDVALVLDHVVPDLLRHAVMAELDLVLGHELLGLARGLHRSRLREQEESRESST</sequence>
<gene>
    <name evidence="2" type="ORF">Pfra01_000554000</name>
</gene>
<protein>
    <submittedName>
        <fullName evidence="2">Unnamed protein product</fullName>
    </submittedName>
</protein>
<dbReference type="AlphaFoldDB" id="A0A9W6U784"/>
<name>A0A9W6U784_9STRA</name>
<feature type="region of interest" description="Disordered" evidence="1">
    <location>
        <begin position="230"/>
        <end position="253"/>
    </location>
</feature>
<evidence type="ECO:0000313" key="2">
    <source>
        <dbReference type="EMBL" id="GMF27644.1"/>
    </source>
</evidence>
<reference evidence="2" key="1">
    <citation type="submission" date="2023-04" db="EMBL/GenBank/DDBJ databases">
        <title>Phytophthora fragariaefolia NBRC 109709.</title>
        <authorList>
            <person name="Ichikawa N."/>
            <person name="Sato H."/>
            <person name="Tonouchi N."/>
        </authorList>
    </citation>
    <scope>NUCLEOTIDE SEQUENCE</scope>
    <source>
        <strain evidence="2">NBRC 109709</strain>
    </source>
</reference>
<evidence type="ECO:0000256" key="1">
    <source>
        <dbReference type="SAM" id="MobiDB-lite"/>
    </source>
</evidence>
<dbReference type="EMBL" id="BSXT01000442">
    <property type="protein sequence ID" value="GMF27644.1"/>
    <property type="molecule type" value="Genomic_DNA"/>
</dbReference>
<accession>A0A9W6U784</accession>
<evidence type="ECO:0000313" key="3">
    <source>
        <dbReference type="Proteomes" id="UP001165121"/>
    </source>
</evidence>